<evidence type="ECO:0000313" key="4">
    <source>
        <dbReference type="Proteomes" id="UP000777438"/>
    </source>
</evidence>
<evidence type="ECO:0000313" key="3">
    <source>
        <dbReference type="EMBL" id="KAH6869168.1"/>
    </source>
</evidence>
<reference evidence="3 4" key="1">
    <citation type="journal article" date="2021" name="Nat. Commun.">
        <title>Genetic determinants of endophytism in the Arabidopsis root mycobiome.</title>
        <authorList>
            <person name="Mesny F."/>
            <person name="Miyauchi S."/>
            <person name="Thiergart T."/>
            <person name="Pickel B."/>
            <person name="Atanasova L."/>
            <person name="Karlsson M."/>
            <person name="Huettel B."/>
            <person name="Barry K.W."/>
            <person name="Haridas S."/>
            <person name="Chen C."/>
            <person name="Bauer D."/>
            <person name="Andreopoulos W."/>
            <person name="Pangilinan J."/>
            <person name="LaButti K."/>
            <person name="Riley R."/>
            <person name="Lipzen A."/>
            <person name="Clum A."/>
            <person name="Drula E."/>
            <person name="Henrissat B."/>
            <person name="Kohler A."/>
            <person name="Grigoriev I.V."/>
            <person name="Martin F.M."/>
            <person name="Hacquard S."/>
        </authorList>
    </citation>
    <scope>NUCLEOTIDE SEQUENCE [LARGE SCALE GENOMIC DNA]</scope>
    <source>
        <strain evidence="3 4">MPI-CAGE-CH-0241</strain>
    </source>
</reference>
<dbReference type="OrthoDB" id="6614653at2759"/>
<comment type="similarity">
    <text evidence="1">Belongs to the ATP-dependent AMP-binding enzyme family.</text>
</comment>
<dbReference type="PROSITE" id="PS00455">
    <property type="entry name" value="AMP_BINDING"/>
    <property type="match status" value="1"/>
</dbReference>
<dbReference type="EMBL" id="JAGPYM010000078">
    <property type="protein sequence ID" value="KAH6869168.1"/>
    <property type="molecule type" value="Genomic_DNA"/>
</dbReference>
<dbReference type="AlphaFoldDB" id="A0A9P8VQ06"/>
<dbReference type="GO" id="GO:0006631">
    <property type="term" value="P:fatty acid metabolic process"/>
    <property type="evidence" value="ECO:0007669"/>
    <property type="project" value="TreeGrafter"/>
</dbReference>
<evidence type="ECO:0000259" key="2">
    <source>
        <dbReference type="Pfam" id="PF00501"/>
    </source>
</evidence>
<accession>A0A9P8VQ06</accession>
<name>A0A9P8VQ06_9HYPO</name>
<gene>
    <name evidence="3" type="ORF">B0T10DRAFT_533944</name>
</gene>
<dbReference type="InterPro" id="IPR020845">
    <property type="entry name" value="AMP-binding_CS"/>
</dbReference>
<comment type="caution">
    <text evidence="3">The sequence shown here is derived from an EMBL/GenBank/DDBJ whole genome shotgun (WGS) entry which is preliminary data.</text>
</comment>
<proteinExistence type="inferred from homology"/>
<dbReference type="InterPro" id="IPR000873">
    <property type="entry name" value="AMP-dep_synth/lig_dom"/>
</dbReference>
<dbReference type="Pfam" id="PF00501">
    <property type="entry name" value="AMP-binding"/>
    <property type="match status" value="1"/>
</dbReference>
<dbReference type="GO" id="GO:0031956">
    <property type="term" value="F:medium-chain fatty acid-CoA ligase activity"/>
    <property type="evidence" value="ECO:0007669"/>
    <property type="project" value="TreeGrafter"/>
</dbReference>
<dbReference type="SUPFAM" id="SSF56801">
    <property type="entry name" value="Acetyl-CoA synthetase-like"/>
    <property type="match status" value="1"/>
</dbReference>
<sequence length="556" mass="62210">MQLQLKNLPDDVLFSRLLKLATQKRDEVIVDDRSHGTQFGYRHILHGTVKLFEKLRGLDECVLDKQGDLYIAVLAPNGYEFIVAVLAVLALGGVVVPMPTCALPAEAAYMLQQCNARCLLVGPEQVALGANIQEEVKIPTFSIESQVEDVSALLPVAAYTLDASLVVAENCPSILFFTSGTTGPPKGVLHARKTMNKYARMAEAGPNDDICLIPSGAFWSVYFTKVFQMLLTGVRIEIQNFGRNYNLIWEKLREKTATKIVLSPTFWYGLMHYFQDHISKLPEPIVQEYIQGAQYLRDACATGAMPSKRLKEFWQNLRGGRPLKVLYGSTETQEISICDGELGITENDLGTPLPNVAVKLKGDEGELLVKTPSLFLGYLNCPDASAECLDPEGFFKTGDLVTRHNGKLVFQGRANMDLFKFYTYKVPRVQVEANLTALPYIVEGYIVPVADPHCDTRVAALVRLHDGVEKVDLDTIRSDLSRDLPAYQLPTVLRQLGKHESVPRTWSDKVAMRKAVQQFFPQDSEDRLYEDATEVMDVSKFMRTKTTKMWDLSGMR</sequence>
<feature type="domain" description="AMP-dependent synthetase/ligase" evidence="2">
    <location>
        <begin position="65"/>
        <end position="379"/>
    </location>
</feature>
<organism evidence="3 4">
    <name type="scientific">Thelonectria olida</name>
    <dbReference type="NCBI Taxonomy" id="1576542"/>
    <lineage>
        <taxon>Eukaryota</taxon>
        <taxon>Fungi</taxon>
        <taxon>Dikarya</taxon>
        <taxon>Ascomycota</taxon>
        <taxon>Pezizomycotina</taxon>
        <taxon>Sordariomycetes</taxon>
        <taxon>Hypocreomycetidae</taxon>
        <taxon>Hypocreales</taxon>
        <taxon>Nectriaceae</taxon>
        <taxon>Thelonectria</taxon>
    </lineage>
</organism>
<dbReference type="PANTHER" id="PTHR43201">
    <property type="entry name" value="ACYL-COA SYNTHETASE"/>
    <property type="match status" value="1"/>
</dbReference>
<dbReference type="Gene3D" id="3.40.50.12780">
    <property type="entry name" value="N-terminal domain of ligase-like"/>
    <property type="match status" value="1"/>
</dbReference>
<protein>
    <recommendedName>
        <fullName evidence="2">AMP-dependent synthetase/ligase domain-containing protein</fullName>
    </recommendedName>
</protein>
<dbReference type="Gene3D" id="3.30.300.30">
    <property type="match status" value="1"/>
</dbReference>
<dbReference type="PANTHER" id="PTHR43201:SF8">
    <property type="entry name" value="ACYL-COA SYNTHETASE FAMILY MEMBER 3"/>
    <property type="match status" value="1"/>
</dbReference>
<dbReference type="Proteomes" id="UP000777438">
    <property type="component" value="Unassembled WGS sequence"/>
</dbReference>
<dbReference type="InterPro" id="IPR042099">
    <property type="entry name" value="ANL_N_sf"/>
</dbReference>
<dbReference type="InterPro" id="IPR045851">
    <property type="entry name" value="AMP-bd_C_sf"/>
</dbReference>
<keyword evidence="4" id="KW-1185">Reference proteome</keyword>
<evidence type="ECO:0000256" key="1">
    <source>
        <dbReference type="ARBA" id="ARBA00006432"/>
    </source>
</evidence>